<keyword evidence="5" id="KW-1185">Reference proteome</keyword>
<feature type="domain" description="Thioredoxin" evidence="1">
    <location>
        <begin position="3"/>
        <end position="103"/>
    </location>
</feature>
<name>A0A3M4WC03_PSECI</name>
<dbReference type="GeneID" id="93661380"/>
<evidence type="ECO:0000313" key="3">
    <source>
        <dbReference type="EMBL" id="RMR61634.1"/>
    </source>
</evidence>
<dbReference type="EMBL" id="BLWA01000015">
    <property type="protein sequence ID" value="GFM94211.1"/>
    <property type="molecule type" value="Genomic_DNA"/>
</dbReference>
<dbReference type="Gene3D" id="3.40.30.10">
    <property type="entry name" value="Glutaredoxin"/>
    <property type="match status" value="1"/>
</dbReference>
<dbReference type="GO" id="GO:0015035">
    <property type="term" value="F:protein-disulfide reductase activity"/>
    <property type="evidence" value="ECO:0007669"/>
    <property type="project" value="TreeGrafter"/>
</dbReference>
<dbReference type="Pfam" id="PF00085">
    <property type="entry name" value="Thioredoxin"/>
    <property type="match status" value="1"/>
</dbReference>
<reference evidence="3 4" key="1">
    <citation type="submission" date="2018-08" db="EMBL/GenBank/DDBJ databases">
        <title>Recombination of ecologically and evolutionarily significant loci maintains genetic cohesion in the Pseudomonas syringae species complex.</title>
        <authorList>
            <person name="Dillon M."/>
            <person name="Thakur S."/>
            <person name="Almeida R.N.D."/>
            <person name="Weir B.S."/>
            <person name="Guttman D.S."/>
        </authorList>
    </citation>
    <scope>NUCLEOTIDE SEQUENCE [LARGE SCALE GENOMIC DNA]</scope>
    <source>
        <strain evidence="3 4">ICMP 6917</strain>
    </source>
</reference>
<evidence type="ECO:0000313" key="5">
    <source>
        <dbReference type="Proteomes" id="UP000614982"/>
    </source>
</evidence>
<dbReference type="Proteomes" id="UP000278332">
    <property type="component" value="Unassembled WGS sequence"/>
</dbReference>
<dbReference type="InterPro" id="IPR013766">
    <property type="entry name" value="Thioredoxin_domain"/>
</dbReference>
<dbReference type="PANTHER" id="PTHR45663">
    <property type="entry name" value="GEO12009P1"/>
    <property type="match status" value="1"/>
</dbReference>
<proteinExistence type="predicted"/>
<dbReference type="SUPFAM" id="SSF52833">
    <property type="entry name" value="Thioredoxin-like"/>
    <property type="match status" value="1"/>
</dbReference>
<comment type="caution">
    <text evidence="3">The sequence shown here is derived from an EMBL/GenBank/DDBJ whole genome shotgun (WGS) entry which is preliminary data.</text>
</comment>
<dbReference type="OrthoDB" id="32134at2"/>
<dbReference type="CDD" id="cd02947">
    <property type="entry name" value="TRX_family"/>
    <property type="match status" value="1"/>
</dbReference>
<accession>A0A3M4WC03</accession>
<gene>
    <name evidence="3" type="ORF">ALP84_03084</name>
    <name evidence="2" type="ORF">PSCICP_41830</name>
</gene>
<evidence type="ECO:0000313" key="4">
    <source>
        <dbReference type="Proteomes" id="UP000278332"/>
    </source>
</evidence>
<dbReference type="AlphaFoldDB" id="A0A3M4WC03"/>
<evidence type="ECO:0000259" key="1">
    <source>
        <dbReference type="Pfam" id="PF00085"/>
    </source>
</evidence>
<dbReference type="GO" id="GO:0005737">
    <property type="term" value="C:cytoplasm"/>
    <property type="evidence" value="ECO:0007669"/>
    <property type="project" value="TreeGrafter"/>
</dbReference>
<evidence type="ECO:0000313" key="2">
    <source>
        <dbReference type="EMBL" id="GFM94211.1"/>
    </source>
</evidence>
<dbReference type="EMBL" id="RBRY01000031">
    <property type="protein sequence ID" value="RMR61634.1"/>
    <property type="molecule type" value="Genomic_DNA"/>
</dbReference>
<sequence length="108" mass="11986">MSVMNVDDDSFQDQIFTTDRLVLAEFSASGSSDSALTSRIIDDLATAFDDQVLILRVDTGSNEATVENFAVDSVPTVIFFRNGAEVSRMSGVHEQDDYEQEIERLLED</sequence>
<dbReference type="RefSeq" id="WP_074569166.1">
    <property type="nucleotide sequence ID" value="NZ_BLVX01000020.1"/>
</dbReference>
<organism evidence="3 4">
    <name type="scientific">Pseudomonas cichorii</name>
    <dbReference type="NCBI Taxonomy" id="36746"/>
    <lineage>
        <taxon>Bacteria</taxon>
        <taxon>Pseudomonadati</taxon>
        <taxon>Pseudomonadota</taxon>
        <taxon>Gammaproteobacteria</taxon>
        <taxon>Pseudomonadales</taxon>
        <taxon>Pseudomonadaceae</taxon>
        <taxon>Pseudomonas</taxon>
    </lineage>
</organism>
<dbReference type="InterPro" id="IPR036249">
    <property type="entry name" value="Thioredoxin-like_sf"/>
</dbReference>
<reference evidence="2 5" key="2">
    <citation type="submission" date="2020-05" db="EMBL/GenBank/DDBJ databases">
        <title>Genetic diversity of Pseudomonas cichorii.</title>
        <authorList>
            <person name="Tani S."/>
            <person name="Yagi H."/>
            <person name="Hashimoto S."/>
            <person name="Iiyama K."/>
            <person name="Furuya N."/>
        </authorList>
    </citation>
    <scope>NUCLEOTIDE SEQUENCE [LARGE SCALE GENOMIC DNA]</scope>
    <source>
        <strain evidence="2 5">LMG 2162</strain>
    </source>
</reference>
<dbReference type="Proteomes" id="UP000614982">
    <property type="component" value="Unassembled WGS sequence"/>
</dbReference>
<dbReference type="PANTHER" id="PTHR45663:SF11">
    <property type="entry name" value="GEO12009P1"/>
    <property type="match status" value="1"/>
</dbReference>
<protein>
    <submittedName>
        <fullName evidence="3">Thioredoxin</fullName>
    </submittedName>
</protein>